<evidence type="ECO:0000256" key="1">
    <source>
        <dbReference type="SAM" id="SignalP"/>
    </source>
</evidence>
<keyword evidence="3" id="KW-1185">Reference proteome</keyword>
<gene>
    <name evidence="2" type="ORF">GCM10007852_21250</name>
</gene>
<evidence type="ECO:0000313" key="2">
    <source>
        <dbReference type="EMBL" id="GLR71217.1"/>
    </source>
</evidence>
<dbReference type="Proteomes" id="UP001156601">
    <property type="component" value="Unassembled WGS sequence"/>
</dbReference>
<reference evidence="2" key="2">
    <citation type="submission" date="2023-01" db="EMBL/GenBank/DDBJ databases">
        <title>Draft genome sequence of Agaribacter marinus strain NBRC 110023.</title>
        <authorList>
            <person name="Sun Q."/>
            <person name="Mori K."/>
        </authorList>
    </citation>
    <scope>NUCLEOTIDE SEQUENCE</scope>
    <source>
        <strain evidence="2">NBRC 110023</strain>
    </source>
</reference>
<proteinExistence type="predicted"/>
<dbReference type="InterPro" id="IPR032638">
    <property type="entry name" value="Porin_5"/>
</dbReference>
<protein>
    <recommendedName>
        <fullName evidence="4">Porin</fullName>
    </recommendedName>
</protein>
<evidence type="ECO:0008006" key="4">
    <source>
        <dbReference type="Google" id="ProtNLM"/>
    </source>
</evidence>
<feature type="signal peptide" evidence="1">
    <location>
        <begin position="1"/>
        <end position="26"/>
    </location>
</feature>
<name>A0AA37SX29_9ALTE</name>
<comment type="caution">
    <text evidence="2">The sequence shown here is derived from an EMBL/GenBank/DDBJ whole genome shotgun (WGS) entry which is preliminary data.</text>
</comment>
<dbReference type="Pfam" id="PF16930">
    <property type="entry name" value="Porin_5"/>
    <property type="match status" value="2"/>
</dbReference>
<dbReference type="EMBL" id="BSOT01000005">
    <property type="protein sequence ID" value="GLR71217.1"/>
    <property type="molecule type" value="Genomic_DNA"/>
</dbReference>
<keyword evidence="1" id="KW-0732">Signal</keyword>
<feature type="chain" id="PRO_5041315190" description="Porin" evidence="1">
    <location>
        <begin position="27"/>
        <end position="348"/>
    </location>
</feature>
<accession>A0AA37SX29</accession>
<sequence length="348" mass="40360">MQKYLIIFTLAHIFYGLSANSTAVKAAEITNDFFGYALLRYENETELTNKPDRERIRLIAQGGLKTTWTSKWQSTIRLSTGLKNKQNVPALTLYRFTEQAQPDNDLYIDQAFVQYTQSALRISAGKLPWQLYNVTDVFWDRHLNPIGLAVGHQFSPKHNIQAAILMPLDGESGTIGQMYLGQYKYVNQMDKLKFTFAPWFAVFNGQFGAQYASRDTQYDHRSLRLSSALKYKKWQIGIDTGFAFDTPDQQNKQNLSITSELRYGGLKRQKDWLLQISYSHVERYAVVREFGQNARAAALTTNFSGWDFRWRYKLNKKAWIGTRFSSVNSLYGNTIKSNRFRIEARWSY</sequence>
<dbReference type="AlphaFoldDB" id="A0AA37SX29"/>
<evidence type="ECO:0000313" key="3">
    <source>
        <dbReference type="Proteomes" id="UP001156601"/>
    </source>
</evidence>
<reference evidence="2" key="1">
    <citation type="journal article" date="2014" name="Int. J. Syst. Evol. Microbiol.">
        <title>Complete genome sequence of Corynebacterium casei LMG S-19264T (=DSM 44701T), isolated from a smear-ripened cheese.</title>
        <authorList>
            <consortium name="US DOE Joint Genome Institute (JGI-PGF)"/>
            <person name="Walter F."/>
            <person name="Albersmeier A."/>
            <person name="Kalinowski J."/>
            <person name="Ruckert C."/>
        </authorList>
    </citation>
    <scope>NUCLEOTIDE SEQUENCE</scope>
    <source>
        <strain evidence="2">NBRC 110023</strain>
    </source>
</reference>
<organism evidence="2 3">
    <name type="scientific">Agaribacter marinus</name>
    <dbReference type="NCBI Taxonomy" id="1431249"/>
    <lineage>
        <taxon>Bacteria</taxon>
        <taxon>Pseudomonadati</taxon>
        <taxon>Pseudomonadota</taxon>
        <taxon>Gammaproteobacteria</taxon>
        <taxon>Alteromonadales</taxon>
        <taxon>Alteromonadaceae</taxon>
        <taxon>Agaribacter</taxon>
    </lineage>
</organism>
<dbReference type="RefSeq" id="WP_284217508.1">
    <property type="nucleotide sequence ID" value="NZ_BSOT01000005.1"/>
</dbReference>